<reference evidence="1" key="1">
    <citation type="journal article" date="2021" name="Proc. Natl. Acad. Sci. U.S.A.">
        <title>A Catalog of Tens of Thousands of Viruses from Human Metagenomes Reveals Hidden Associations with Chronic Diseases.</title>
        <authorList>
            <person name="Tisza M.J."/>
            <person name="Buck C.B."/>
        </authorList>
    </citation>
    <scope>NUCLEOTIDE SEQUENCE</scope>
    <source>
        <strain evidence="1">CtqMr7</strain>
    </source>
</reference>
<proteinExistence type="predicted"/>
<dbReference type="EMBL" id="BK014721">
    <property type="protein sequence ID" value="DAD69459.1"/>
    <property type="molecule type" value="Genomic_DNA"/>
</dbReference>
<sequence>MIEKILEEIKNEFNNANAKYLGEFEGKYCISLFYKNEEWGGYNTFYRLYDEKTGLLVEEIDAEPQLDDDDNPRLEMLNNTFDAFGIEKE</sequence>
<protein>
    <submittedName>
        <fullName evidence="1">Uncharacterized protein</fullName>
    </submittedName>
</protein>
<accession>A0A8S5LI02</accession>
<name>A0A8S5LI02_9CAUD</name>
<evidence type="ECO:0000313" key="1">
    <source>
        <dbReference type="EMBL" id="DAD69459.1"/>
    </source>
</evidence>
<organism evidence="1">
    <name type="scientific">Myoviridae sp. ctqMr7</name>
    <dbReference type="NCBI Taxonomy" id="2823552"/>
    <lineage>
        <taxon>Viruses</taxon>
        <taxon>Duplodnaviria</taxon>
        <taxon>Heunggongvirae</taxon>
        <taxon>Uroviricota</taxon>
        <taxon>Caudoviricetes</taxon>
    </lineage>
</organism>